<evidence type="ECO:0000313" key="7">
    <source>
        <dbReference type="EMBL" id="TWB86038.1"/>
    </source>
</evidence>
<evidence type="ECO:0000256" key="4">
    <source>
        <dbReference type="ARBA" id="ARBA00022729"/>
    </source>
</evidence>
<keyword evidence="4 6" id="KW-0732">Signal</keyword>
<comment type="caution">
    <text evidence="7">The sequence shown here is derived from an EMBL/GenBank/DDBJ whole genome shotgun (WGS) entry which is preliminary data.</text>
</comment>
<organism evidence="7 8">
    <name type="scientific">Bradyrhizobium macuxiense</name>
    <dbReference type="NCBI Taxonomy" id="1755647"/>
    <lineage>
        <taxon>Bacteria</taxon>
        <taxon>Pseudomonadati</taxon>
        <taxon>Pseudomonadota</taxon>
        <taxon>Alphaproteobacteria</taxon>
        <taxon>Hyphomicrobiales</taxon>
        <taxon>Nitrobacteraceae</taxon>
        <taxon>Bradyrhizobium</taxon>
    </lineage>
</organism>
<evidence type="ECO:0000313" key="8">
    <source>
        <dbReference type="Proteomes" id="UP000321304"/>
    </source>
</evidence>
<comment type="subcellular location">
    <subcellularLocation>
        <location evidence="1">Periplasm</location>
    </subcellularLocation>
</comment>
<dbReference type="Pfam" id="PF13416">
    <property type="entry name" value="SBP_bac_8"/>
    <property type="match status" value="1"/>
</dbReference>
<dbReference type="PANTHER" id="PTHR30006:SF3">
    <property type="entry name" value="THIAMINE-BINDING PERIPLASMIC PROTEIN"/>
    <property type="match status" value="1"/>
</dbReference>
<evidence type="ECO:0000256" key="2">
    <source>
        <dbReference type="ARBA" id="ARBA00008520"/>
    </source>
</evidence>
<dbReference type="SUPFAM" id="SSF53850">
    <property type="entry name" value="Periplasmic binding protein-like II"/>
    <property type="match status" value="1"/>
</dbReference>
<feature type="chain" id="PRO_5022220027" evidence="6">
    <location>
        <begin position="27"/>
        <end position="360"/>
    </location>
</feature>
<evidence type="ECO:0000256" key="5">
    <source>
        <dbReference type="ARBA" id="ARBA00022764"/>
    </source>
</evidence>
<gene>
    <name evidence="7" type="ORF">FBZ93_1301</name>
</gene>
<evidence type="ECO:0000256" key="1">
    <source>
        <dbReference type="ARBA" id="ARBA00004418"/>
    </source>
</evidence>
<dbReference type="EMBL" id="VITY01000030">
    <property type="protein sequence ID" value="TWB86038.1"/>
    <property type="molecule type" value="Genomic_DNA"/>
</dbReference>
<dbReference type="PANTHER" id="PTHR30006">
    <property type="entry name" value="THIAMINE-BINDING PERIPLASMIC PROTEIN-RELATED"/>
    <property type="match status" value="1"/>
</dbReference>
<dbReference type="OrthoDB" id="9815444at2"/>
<evidence type="ECO:0000256" key="3">
    <source>
        <dbReference type="ARBA" id="ARBA00022448"/>
    </source>
</evidence>
<feature type="signal peptide" evidence="6">
    <location>
        <begin position="1"/>
        <end position="26"/>
    </location>
</feature>
<name>A0A560KRZ8_9BRAD</name>
<accession>A0A560KRZ8</accession>
<dbReference type="GO" id="GO:0030976">
    <property type="term" value="F:thiamine pyrophosphate binding"/>
    <property type="evidence" value="ECO:0007669"/>
    <property type="project" value="TreeGrafter"/>
</dbReference>
<evidence type="ECO:0000256" key="6">
    <source>
        <dbReference type="SAM" id="SignalP"/>
    </source>
</evidence>
<dbReference type="RefSeq" id="WP_146993175.1">
    <property type="nucleotide sequence ID" value="NZ_VITY01000030.1"/>
</dbReference>
<dbReference type="GO" id="GO:0030288">
    <property type="term" value="C:outer membrane-bounded periplasmic space"/>
    <property type="evidence" value="ECO:0007669"/>
    <property type="project" value="TreeGrafter"/>
</dbReference>
<keyword evidence="5" id="KW-0574">Periplasm</keyword>
<dbReference type="InterPro" id="IPR006059">
    <property type="entry name" value="SBP"/>
</dbReference>
<proteinExistence type="inferred from homology"/>
<keyword evidence="8" id="KW-1185">Reference proteome</keyword>
<dbReference type="Proteomes" id="UP000321304">
    <property type="component" value="Unassembled WGS sequence"/>
</dbReference>
<protein>
    <submittedName>
        <fullName evidence="7">Putative spermidine/putrescine transport system substrate-binding protein</fullName>
    </submittedName>
</protein>
<dbReference type="CDD" id="cd13589">
    <property type="entry name" value="PBP2_polyamine_RpCGA009"/>
    <property type="match status" value="1"/>
</dbReference>
<keyword evidence="3" id="KW-0813">Transport</keyword>
<sequence>MHVKPAFVYLCAVIATALGPVSPSAAQDKGQVVVAAGGGAFQDALREAVFKPFERATRIKVVEAAGPTLPKLRGMVAAGSPEWDVVDMAPADFLVLSSEGTLQRLDYSAIDQSVFADFPKDAVQPFGVGTFEYATVIAFNTKKYTQANGPRSWADVWDVKKFPGPRILNAGNAAVPPIELALLADGIPPEQLYPLDFKRAYVALARIKPSVVKWTTAAAMAPEALISGEAVIGAALHARIQLAKEQGAPVDYIWSQAVADHSYWSILKGAKNVSNAQKFIEFASRPESQAALAKLFVIGPLNKKAFDLIPADRAKLLPTYTENKAKTVAANPAWWAKRDASGKSNLEINNALWSSWSLQP</sequence>
<dbReference type="AlphaFoldDB" id="A0A560KRZ8"/>
<comment type="similarity">
    <text evidence="2">Belongs to the bacterial solute-binding protein 1 family.</text>
</comment>
<dbReference type="GO" id="GO:0030975">
    <property type="term" value="F:thiamine binding"/>
    <property type="evidence" value="ECO:0007669"/>
    <property type="project" value="TreeGrafter"/>
</dbReference>
<dbReference type="Gene3D" id="3.40.190.10">
    <property type="entry name" value="Periplasmic binding protein-like II"/>
    <property type="match status" value="2"/>
</dbReference>
<dbReference type="GO" id="GO:0015888">
    <property type="term" value="P:thiamine transport"/>
    <property type="evidence" value="ECO:0007669"/>
    <property type="project" value="TreeGrafter"/>
</dbReference>
<reference evidence="7 8" key="1">
    <citation type="submission" date="2019-06" db="EMBL/GenBank/DDBJ databases">
        <title>Genomic Encyclopedia of Type Strains, Phase IV (KMG-V): Genome sequencing to study the core and pangenomes of soil and plant-associated prokaryotes.</title>
        <authorList>
            <person name="Whitman W."/>
        </authorList>
    </citation>
    <scope>NUCLEOTIDE SEQUENCE [LARGE SCALE GENOMIC DNA]</scope>
    <source>
        <strain evidence="7 8">BR 10355</strain>
    </source>
</reference>